<dbReference type="AlphaFoldDB" id="A0A395RNJ4"/>
<gene>
    <name evidence="1" type="ORF">FLONG3_10573</name>
</gene>
<organism evidence="1 2">
    <name type="scientific">Fusarium longipes</name>
    <dbReference type="NCBI Taxonomy" id="694270"/>
    <lineage>
        <taxon>Eukaryota</taxon>
        <taxon>Fungi</taxon>
        <taxon>Dikarya</taxon>
        <taxon>Ascomycota</taxon>
        <taxon>Pezizomycotina</taxon>
        <taxon>Sordariomycetes</taxon>
        <taxon>Hypocreomycetidae</taxon>
        <taxon>Hypocreales</taxon>
        <taxon>Nectriaceae</taxon>
        <taxon>Fusarium</taxon>
    </lineage>
</organism>
<comment type="caution">
    <text evidence="1">The sequence shown here is derived from an EMBL/GenBank/DDBJ whole genome shotgun (WGS) entry which is preliminary data.</text>
</comment>
<dbReference type="Proteomes" id="UP000266234">
    <property type="component" value="Unassembled WGS sequence"/>
</dbReference>
<dbReference type="OrthoDB" id="5392447at2759"/>
<accession>A0A395RNJ4</accession>
<proteinExistence type="predicted"/>
<name>A0A395RNJ4_9HYPO</name>
<keyword evidence="2" id="KW-1185">Reference proteome</keyword>
<sequence length="274" mass="31852">MTTITRDEWILSRAASTLEEMKLSNGYAKCHLDEAIVLCNYLNGEMNAKSAARAITATVCSPLGLRSTTLDELRRVMSLISETLMRYGQDCDKILDLLVAMQDLPPARHLCWWKLPAFGRVWQRCYLVHRDRQCTAFYKKAGTLEANMYLRELYPVDVDWVCKTINVVCLELSDLGVVIYEIHAMLEIAGSKLVENLQPGQVKAYTRAMRGRSDKTYMIEVTLYEHWEHWKKRFLQISYDEEFLQPEARLMAGKCHEIMRGHRIRQPHEEAFRV</sequence>
<reference evidence="1 2" key="1">
    <citation type="journal article" date="2018" name="PLoS Pathog.">
        <title>Evolution of structural diversity of trichothecenes, a family of toxins produced by plant pathogenic and entomopathogenic fungi.</title>
        <authorList>
            <person name="Proctor R.H."/>
            <person name="McCormick S.P."/>
            <person name="Kim H.S."/>
            <person name="Cardoza R.E."/>
            <person name="Stanley A.M."/>
            <person name="Lindo L."/>
            <person name="Kelly A."/>
            <person name="Brown D.W."/>
            <person name="Lee T."/>
            <person name="Vaughan M.M."/>
            <person name="Alexander N.J."/>
            <person name="Busman M."/>
            <person name="Gutierrez S."/>
        </authorList>
    </citation>
    <scope>NUCLEOTIDE SEQUENCE [LARGE SCALE GENOMIC DNA]</scope>
    <source>
        <strain evidence="1 2">NRRL 20695</strain>
    </source>
</reference>
<evidence type="ECO:0000313" key="1">
    <source>
        <dbReference type="EMBL" id="RGP61339.1"/>
    </source>
</evidence>
<protein>
    <submittedName>
        <fullName evidence="1">Atg16-protein</fullName>
    </submittedName>
</protein>
<dbReference type="EMBL" id="PXOG01000315">
    <property type="protein sequence ID" value="RGP61339.1"/>
    <property type="molecule type" value="Genomic_DNA"/>
</dbReference>
<evidence type="ECO:0000313" key="2">
    <source>
        <dbReference type="Proteomes" id="UP000266234"/>
    </source>
</evidence>